<dbReference type="PANTHER" id="PTHR13475">
    <property type="entry name" value="NEUGRIN"/>
    <property type="match status" value="1"/>
</dbReference>
<comment type="similarity">
    <text evidence="3">Belongs to the RRG9 family.</text>
</comment>
<feature type="region of interest" description="Disordered" evidence="6">
    <location>
        <begin position="1"/>
        <end position="32"/>
    </location>
</feature>
<evidence type="ECO:0000313" key="7">
    <source>
        <dbReference type="EMBL" id="PUU76429.1"/>
    </source>
</evidence>
<evidence type="ECO:0000256" key="1">
    <source>
        <dbReference type="ARBA" id="ARBA00003548"/>
    </source>
</evidence>
<dbReference type="InterPro" id="IPR010487">
    <property type="entry name" value="NGRN/Rrg9"/>
</dbReference>
<feature type="compositionally biased region" description="Basic and acidic residues" evidence="6">
    <location>
        <begin position="371"/>
        <end position="393"/>
    </location>
</feature>
<dbReference type="Pfam" id="PF06413">
    <property type="entry name" value="Neugrin"/>
    <property type="match status" value="1"/>
</dbReference>
<reference evidence="7 8" key="1">
    <citation type="submission" date="2017-04" db="EMBL/GenBank/DDBJ databases">
        <title>Draft genome sequence of Tuber borchii Vittad., a whitish edible truffle.</title>
        <authorList>
            <consortium name="DOE Joint Genome Institute"/>
            <person name="Murat C."/>
            <person name="Kuo A."/>
            <person name="Barry K.W."/>
            <person name="Clum A."/>
            <person name="Dockter R.B."/>
            <person name="Fauchery L."/>
            <person name="Iotti M."/>
            <person name="Kohler A."/>
            <person name="Labutti K."/>
            <person name="Lindquist E.A."/>
            <person name="Lipzen A."/>
            <person name="Ohm R.A."/>
            <person name="Wang M."/>
            <person name="Grigoriev I.V."/>
            <person name="Zambonelli A."/>
            <person name="Martin F.M."/>
        </authorList>
    </citation>
    <scope>NUCLEOTIDE SEQUENCE [LARGE SCALE GENOMIC DNA]</scope>
    <source>
        <strain evidence="7 8">Tbo3840</strain>
    </source>
</reference>
<sequence length="436" mass="51784">MKEAARRDDRRKAKKMEEEREQARKINKLSPSEERRILKKMRRKEEGKWGASKVVLGKPMGRRLEPKEGRFLEAKDDQDESFKVEQREYSGEVKAQRTIIVGRSQIPVPVVKQSLPKPKARAPSIQEFIRDEKDPFDRKAFSREKANQRQRSALHNEVTEDFGWEQKRRKRKWDLPIIETVKKESKTDEWGPKQKLQHYVATTPRSELEAWKVQKAALQKKFGMGWAPRKKLSPKARDWVKELHSSVPELTTEKLSEIFKVSPEAIRRILRSKWTPTPEQEQARERRWLRRREDVWERWIDTGRVQTKGMKLEVQRLKAEGREKWHNEMGEARERYFEKINKDNKEKNTMLDSASGPWRRSPGKRLFQAEPESRDAGKVMAKEKYARDLQKNMEKRRKRDREYRERLKKANSSDASTAPPTKLPAESPAKPFLRFL</sequence>
<evidence type="ECO:0000256" key="5">
    <source>
        <dbReference type="ARBA" id="ARBA00022946"/>
    </source>
</evidence>
<dbReference type="STRING" id="42251.A0A2T6ZLR6"/>
<comment type="function">
    <text evidence="1">Required for respiratory activity and maintenance and expression of the mitochondrial genome.</text>
</comment>
<dbReference type="GO" id="GO:0005739">
    <property type="term" value="C:mitochondrion"/>
    <property type="evidence" value="ECO:0007669"/>
    <property type="project" value="UniProtKB-SubCell"/>
</dbReference>
<feature type="compositionally biased region" description="Basic and acidic residues" evidence="6">
    <location>
        <begin position="1"/>
        <end position="24"/>
    </location>
</feature>
<proteinExistence type="inferred from homology"/>
<evidence type="ECO:0000256" key="2">
    <source>
        <dbReference type="ARBA" id="ARBA00004173"/>
    </source>
</evidence>
<comment type="caution">
    <text evidence="7">The sequence shown here is derived from an EMBL/GenBank/DDBJ whole genome shotgun (WGS) entry which is preliminary data.</text>
</comment>
<organism evidence="7 8">
    <name type="scientific">Tuber borchii</name>
    <name type="common">White truffle</name>
    <dbReference type="NCBI Taxonomy" id="42251"/>
    <lineage>
        <taxon>Eukaryota</taxon>
        <taxon>Fungi</taxon>
        <taxon>Dikarya</taxon>
        <taxon>Ascomycota</taxon>
        <taxon>Pezizomycotina</taxon>
        <taxon>Pezizomycetes</taxon>
        <taxon>Pezizales</taxon>
        <taxon>Tuberaceae</taxon>
        <taxon>Tuber</taxon>
    </lineage>
</organism>
<evidence type="ECO:0000256" key="6">
    <source>
        <dbReference type="SAM" id="MobiDB-lite"/>
    </source>
</evidence>
<dbReference type="EMBL" id="NESQ01000189">
    <property type="protein sequence ID" value="PUU76429.1"/>
    <property type="molecule type" value="Genomic_DNA"/>
</dbReference>
<dbReference type="PANTHER" id="PTHR13475:SF3">
    <property type="entry name" value="NEUGRIN"/>
    <property type="match status" value="1"/>
</dbReference>
<name>A0A2T6ZLR6_TUBBO</name>
<evidence type="ECO:0000256" key="3">
    <source>
        <dbReference type="ARBA" id="ARBA00010895"/>
    </source>
</evidence>
<protein>
    <recommendedName>
        <fullName evidence="4">Required for respiratory growth protein 9, mitochondrial</fullName>
    </recommendedName>
</protein>
<feature type="compositionally biased region" description="Polar residues" evidence="6">
    <location>
        <begin position="410"/>
        <end position="419"/>
    </location>
</feature>
<evidence type="ECO:0000256" key="4">
    <source>
        <dbReference type="ARBA" id="ARBA00013566"/>
    </source>
</evidence>
<accession>A0A2T6ZLR6</accession>
<dbReference type="GO" id="GO:0005634">
    <property type="term" value="C:nucleus"/>
    <property type="evidence" value="ECO:0007669"/>
    <property type="project" value="TreeGrafter"/>
</dbReference>
<dbReference type="OrthoDB" id="5578174at2759"/>
<evidence type="ECO:0000313" key="8">
    <source>
        <dbReference type="Proteomes" id="UP000244722"/>
    </source>
</evidence>
<gene>
    <name evidence="7" type="ORF">B9Z19DRAFT_1088292</name>
</gene>
<keyword evidence="8" id="KW-1185">Reference proteome</keyword>
<keyword evidence="5" id="KW-0809">Transit peptide</keyword>
<feature type="region of interest" description="Disordered" evidence="6">
    <location>
        <begin position="344"/>
        <end position="436"/>
    </location>
</feature>
<dbReference type="AlphaFoldDB" id="A0A2T6ZLR6"/>
<dbReference type="Proteomes" id="UP000244722">
    <property type="component" value="Unassembled WGS sequence"/>
</dbReference>
<comment type="subcellular location">
    <subcellularLocation>
        <location evidence="2">Mitochondrion</location>
    </subcellularLocation>
</comment>